<evidence type="ECO:0000313" key="3">
    <source>
        <dbReference type="Proteomes" id="UP000007939"/>
    </source>
</evidence>
<proteinExistence type="predicted"/>
<feature type="compositionally biased region" description="Basic residues" evidence="1">
    <location>
        <begin position="345"/>
        <end position="355"/>
    </location>
</feature>
<dbReference type="Proteomes" id="UP000007939">
    <property type="component" value="Chromosome"/>
</dbReference>
<reference evidence="3" key="1">
    <citation type="submission" date="2011-04" db="EMBL/GenBank/DDBJ databases">
        <title>The complete genome of Spirochaeta coccoides DSM 17374.</title>
        <authorList>
            <person name="Lucas S."/>
            <person name="Copeland A."/>
            <person name="Lapidus A."/>
            <person name="Bruce D."/>
            <person name="Goodwin L."/>
            <person name="Pitluck S."/>
            <person name="Peters L."/>
            <person name="Kyrpides N."/>
            <person name="Mavromatis K."/>
            <person name="Pagani I."/>
            <person name="Ivanova N."/>
            <person name="Ovchinnikova G."/>
            <person name="Lu M."/>
            <person name="Detter J.C."/>
            <person name="Tapia R."/>
            <person name="Han C."/>
            <person name="Land M."/>
            <person name="Hauser L."/>
            <person name="Markowitz V."/>
            <person name="Cheng J.-F."/>
            <person name="Hugenholtz P."/>
            <person name="Woyke T."/>
            <person name="Wu D."/>
            <person name="Spring S."/>
            <person name="Schroeder M."/>
            <person name="Brambilla E."/>
            <person name="Klenk H.-P."/>
            <person name="Eisen J.A."/>
        </authorList>
    </citation>
    <scope>NUCLEOTIDE SEQUENCE [LARGE SCALE GENOMIC DNA]</scope>
    <source>
        <strain evidence="3">ATCC BAA-1237 / DSM 17374 / SPN1</strain>
    </source>
</reference>
<dbReference type="HOGENOM" id="CLU_675981_0_0_12"/>
<sequence length="407" mass="45395">MSNEYNAAGKSLVVDEITELHPQSRQTSGDIKRIADAQLAKRDLARIKAEIGEMTSDDVLTPSEKSILYREWKTMQSSHALYSSQAESYGMKEQQVYVSYAQAYLVLDDQLGDVLHDLTTPSDISGAVLKARFDAYYGASSLLDEEFFTYTTGLLQGLDDRTKFTLILYAAPLPAEGTTTIHAQLLDEEGQDVSADYDGAEFSWKSRTEGTTQDTDEGTGKALDVSETGAYMCTWKHSYSETMYYMATQTITVVRDGYAGKDGKILNLSLSSHVFTVSPEGVVEGESVINVTGQGLESTPQVMITANGSDVTYTRTRKVTPAHLSHPTISWPLWQDVRRYSSSFRRPKTERRSRQSSRGFQWPRRMPDALGTCPSMPLRNENVLKLMAPSLWRTLCRQPAGIFFVMP</sequence>
<accession>F4GL39</accession>
<keyword evidence="3" id="KW-1185">Reference proteome</keyword>
<evidence type="ECO:0000313" key="2">
    <source>
        <dbReference type="EMBL" id="AEC02379.1"/>
    </source>
</evidence>
<dbReference type="AlphaFoldDB" id="F4GL39"/>
<dbReference type="OrthoDB" id="77338at203691"/>
<reference evidence="2 3" key="2">
    <citation type="journal article" date="2012" name="Stand. Genomic Sci.">
        <title>Complete genome sequence of the termite hindgut bacterium Spirochaeta coccoides type strain (SPN1(T)), reclassification in the genus Sphaerochaeta as Sphaerochaeta coccoides comb. nov. and emendations of the family Spirochaetaceae and the genus Sphaerochaeta.</title>
        <authorList>
            <person name="Abt B."/>
            <person name="Han C."/>
            <person name="Scheuner C."/>
            <person name="Lu M."/>
            <person name="Lapidus A."/>
            <person name="Nolan M."/>
            <person name="Lucas S."/>
            <person name="Hammon N."/>
            <person name="Deshpande S."/>
            <person name="Cheng J.F."/>
            <person name="Tapia R."/>
            <person name="Goodwin L.A."/>
            <person name="Pitluck S."/>
            <person name="Liolios K."/>
            <person name="Pagani I."/>
            <person name="Ivanova N."/>
            <person name="Mavromatis K."/>
            <person name="Mikhailova N."/>
            <person name="Huntemann M."/>
            <person name="Pati A."/>
            <person name="Chen A."/>
            <person name="Palaniappan K."/>
            <person name="Land M."/>
            <person name="Hauser L."/>
            <person name="Brambilla E.M."/>
            <person name="Rohde M."/>
            <person name="Spring S."/>
            <person name="Gronow S."/>
            <person name="Goker M."/>
            <person name="Woyke T."/>
            <person name="Bristow J."/>
            <person name="Eisen J.A."/>
            <person name="Markowitz V."/>
            <person name="Hugenholtz P."/>
            <person name="Kyrpides N.C."/>
            <person name="Klenk H.P."/>
            <person name="Detter J.C."/>
        </authorList>
    </citation>
    <scope>NUCLEOTIDE SEQUENCE [LARGE SCALE GENOMIC DNA]</scope>
    <source>
        <strain evidence="3">ATCC BAA-1237 / DSM 17374 / SPN1</strain>
    </source>
</reference>
<name>F4GL39_PARC1</name>
<feature type="region of interest" description="Disordered" evidence="1">
    <location>
        <begin position="344"/>
        <end position="366"/>
    </location>
</feature>
<organism evidence="2 3">
    <name type="scientific">Parasphaerochaeta coccoides (strain ATCC BAA-1237 / DSM 17374 / SPN1)</name>
    <name type="common">Sphaerochaeta coccoides</name>
    <dbReference type="NCBI Taxonomy" id="760011"/>
    <lineage>
        <taxon>Bacteria</taxon>
        <taxon>Pseudomonadati</taxon>
        <taxon>Spirochaetota</taxon>
        <taxon>Spirochaetia</taxon>
        <taxon>Spirochaetales</taxon>
        <taxon>Sphaerochaetaceae</taxon>
        <taxon>Parasphaerochaeta</taxon>
    </lineage>
</organism>
<evidence type="ECO:0000256" key="1">
    <source>
        <dbReference type="SAM" id="MobiDB-lite"/>
    </source>
</evidence>
<dbReference type="RefSeq" id="WP_013739774.1">
    <property type="nucleotide sequence ID" value="NC_015436.1"/>
</dbReference>
<protein>
    <submittedName>
        <fullName evidence="2">Uncharacterized protein</fullName>
    </submittedName>
</protein>
<dbReference type="STRING" id="760011.Spico_1165"/>
<gene>
    <name evidence="2" type="ordered locus">Spico_1165</name>
</gene>
<dbReference type="KEGG" id="scc:Spico_1165"/>
<dbReference type="EMBL" id="CP002659">
    <property type="protein sequence ID" value="AEC02379.1"/>
    <property type="molecule type" value="Genomic_DNA"/>
</dbReference>